<gene>
    <name evidence="1" type="ORF">QQ020_28590</name>
</gene>
<dbReference type="Proteomes" id="UP001172083">
    <property type="component" value="Unassembled WGS sequence"/>
</dbReference>
<dbReference type="PROSITE" id="PS51257">
    <property type="entry name" value="PROKAR_LIPOPROTEIN"/>
    <property type="match status" value="1"/>
</dbReference>
<evidence type="ECO:0000313" key="1">
    <source>
        <dbReference type="EMBL" id="MDN5216071.1"/>
    </source>
</evidence>
<dbReference type="RefSeq" id="WP_346761405.1">
    <property type="nucleotide sequence ID" value="NZ_JAUJEB010000007.1"/>
</dbReference>
<evidence type="ECO:0000313" key="2">
    <source>
        <dbReference type="Proteomes" id="UP001172083"/>
    </source>
</evidence>
<protein>
    <submittedName>
        <fullName evidence="1">DUF6146 family protein</fullName>
    </submittedName>
</protein>
<comment type="caution">
    <text evidence="1">The sequence shown here is derived from an EMBL/GenBank/DDBJ whole genome shotgun (WGS) entry which is preliminary data.</text>
</comment>
<accession>A0ABT8LGD1</accession>
<dbReference type="InterPro" id="IPR046144">
    <property type="entry name" value="DUF6146"/>
</dbReference>
<organism evidence="1 2">
    <name type="scientific">Agaribacillus aureus</name>
    <dbReference type="NCBI Taxonomy" id="3051825"/>
    <lineage>
        <taxon>Bacteria</taxon>
        <taxon>Pseudomonadati</taxon>
        <taxon>Bacteroidota</taxon>
        <taxon>Cytophagia</taxon>
        <taxon>Cytophagales</taxon>
        <taxon>Splendidivirgaceae</taxon>
        <taxon>Agaribacillus</taxon>
    </lineage>
</organism>
<dbReference type="Pfam" id="PF19643">
    <property type="entry name" value="DUF6146"/>
    <property type="match status" value="1"/>
</dbReference>
<name>A0ABT8LGD1_9BACT</name>
<keyword evidence="2" id="KW-1185">Reference proteome</keyword>
<sequence length="146" mass="17042">MTIFSNRNNTGVIKVLSFSVLIFLMGCAGGAPSRILVKGSNIIDPKPEDEVEYQLIVDDPGYETWLITNARPIGYYSLSYYEAKNRIYVTDWNAKVVSLSSRRNSPFTEQINYDFNTDYGLELNYRLFNYFKFIHQRYGRRYAFPE</sequence>
<dbReference type="EMBL" id="JAUJEB010000007">
    <property type="protein sequence ID" value="MDN5216071.1"/>
    <property type="molecule type" value="Genomic_DNA"/>
</dbReference>
<reference evidence="1" key="1">
    <citation type="submission" date="2023-06" db="EMBL/GenBank/DDBJ databases">
        <title>Genomic of Agaribacillus aureum.</title>
        <authorList>
            <person name="Wang G."/>
        </authorList>
    </citation>
    <scope>NUCLEOTIDE SEQUENCE</scope>
    <source>
        <strain evidence="1">BMA12</strain>
    </source>
</reference>
<proteinExistence type="predicted"/>